<proteinExistence type="inferred from homology"/>
<evidence type="ECO:0000313" key="5">
    <source>
        <dbReference type="EMBL" id="GAG76839.1"/>
    </source>
</evidence>
<evidence type="ECO:0000256" key="4">
    <source>
        <dbReference type="ARBA" id="ARBA00022801"/>
    </source>
</evidence>
<dbReference type="InterPro" id="IPR023214">
    <property type="entry name" value="HAD_sf"/>
</dbReference>
<dbReference type="Pfam" id="PF02358">
    <property type="entry name" value="Trehalose_PPase"/>
    <property type="match status" value="1"/>
</dbReference>
<dbReference type="Gene3D" id="3.30.70.1020">
    <property type="entry name" value="Trehalose-6-phosphate phosphatase related protein, domain 2"/>
    <property type="match status" value="1"/>
</dbReference>
<sequence>MSYAFNHLDLIGQALKRSPFGLITDVDGTISQTAPTPQQAKVSPLCRQYLSTLCNRLALVAAISGRPATEVRDMIEIDGVVYIGNHGLERWVKGHSEFSKNVQDYSRVIKSAIKELTPLLSIEGISIQDKGITATIHYRLCPEPQLVEREIISAVEASPQASSLRIIKERMAIDLLPPVKVNKGTAILDLIQEYNLQGGIYLGDDITDIDAFRAIHTACRDLSFQGFAIGILSPEMPEKLVAEADFTLNGVNDV</sequence>
<dbReference type="AlphaFoldDB" id="X1A509"/>
<evidence type="ECO:0000256" key="2">
    <source>
        <dbReference type="ARBA" id="ARBA00008770"/>
    </source>
</evidence>
<dbReference type="InterPro" id="IPR006379">
    <property type="entry name" value="HAD-SF_hydro_IIB"/>
</dbReference>
<dbReference type="InterPro" id="IPR003337">
    <property type="entry name" value="Trehalose_PPase"/>
</dbReference>
<evidence type="ECO:0000256" key="3">
    <source>
        <dbReference type="ARBA" id="ARBA00013086"/>
    </source>
</evidence>
<comment type="similarity">
    <text evidence="2">Belongs to the trehalose phosphatase family.</text>
</comment>
<dbReference type="GO" id="GO:0004805">
    <property type="term" value="F:trehalose-phosphatase activity"/>
    <property type="evidence" value="ECO:0007669"/>
    <property type="project" value="UniProtKB-EC"/>
</dbReference>
<dbReference type="InterPro" id="IPR044651">
    <property type="entry name" value="OTSB-like"/>
</dbReference>
<dbReference type="EC" id="3.1.3.12" evidence="3"/>
<gene>
    <name evidence="5" type="ORF">S01H4_30973</name>
</gene>
<dbReference type="InterPro" id="IPR036412">
    <property type="entry name" value="HAD-like_sf"/>
</dbReference>
<comment type="pathway">
    <text evidence="1">Glycan biosynthesis; trehalose biosynthesis.</text>
</comment>
<comment type="caution">
    <text evidence="5">The sequence shown here is derived from an EMBL/GenBank/DDBJ whole genome shotgun (WGS) entry which is preliminary data.</text>
</comment>
<feature type="non-terminal residue" evidence="5">
    <location>
        <position position="254"/>
    </location>
</feature>
<accession>X1A509</accession>
<reference evidence="5" key="1">
    <citation type="journal article" date="2014" name="Front. Microbiol.">
        <title>High frequency of phylogenetically diverse reductive dehalogenase-homologous genes in deep subseafloor sedimentary metagenomes.</title>
        <authorList>
            <person name="Kawai M."/>
            <person name="Futagami T."/>
            <person name="Toyoda A."/>
            <person name="Takaki Y."/>
            <person name="Nishi S."/>
            <person name="Hori S."/>
            <person name="Arai W."/>
            <person name="Tsubouchi T."/>
            <person name="Morono Y."/>
            <person name="Uchiyama I."/>
            <person name="Ito T."/>
            <person name="Fujiyama A."/>
            <person name="Inagaki F."/>
            <person name="Takami H."/>
        </authorList>
    </citation>
    <scope>NUCLEOTIDE SEQUENCE</scope>
    <source>
        <strain evidence="5">Expedition CK06-06</strain>
    </source>
</reference>
<name>X1A509_9ZZZZ</name>
<dbReference type="SUPFAM" id="SSF56784">
    <property type="entry name" value="HAD-like"/>
    <property type="match status" value="1"/>
</dbReference>
<keyword evidence="4" id="KW-0378">Hydrolase</keyword>
<dbReference type="GO" id="GO:0005992">
    <property type="term" value="P:trehalose biosynthetic process"/>
    <property type="evidence" value="ECO:0007669"/>
    <property type="project" value="UniProtKB-UniPathway"/>
</dbReference>
<dbReference type="PANTHER" id="PTHR43768:SF3">
    <property type="entry name" value="TREHALOSE 6-PHOSPHATE PHOSPHATASE"/>
    <property type="match status" value="1"/>
</dbReference>
<dbReference type="PANTHER" id="PTHR43768">
    <property type="entry name" value="TREHALOSE 6-PHOSPHATE PHOSPHATASE"/>
    <property type="match status" value="1"/>
</dbReference>
<dbReference type="NCBIfam" id="TIGR01484">
    <property type="entry name" value="HAD-SF-IIB"/>
    <property type="match status" value="1"/>
</dbReference>
<dbReference type="EMBL" id="BART01016037">
    <property type="protein sequence ID" value="GAG76839.1"/>
    <property type="molecule type" value="Genomic_DNA"/>
</dbReference>
<organism evidence="5">
    <name type="scientific">marine sediment metagenome</name>
    <dbReference type="NCBI Taxonomy" id="412755"/>
    <lineage>
        <taxon>unclassified sequences</taxon>
        <taxon>metagenomes</taxon>
        <taxon>ecological metagenomes</taxon>
    </lineage>
</organism>
<dbReference type="Gene3D" id="3.40.50.1000">
    <property type="entry name" value="HAD superfamily/HAD-like"/>
    <property type="match status" value="1"/>
</dbReference>
<protein>
    <recommendedName>
        <fullName evidence="3">trehalose-phosphatase</fullName>
        <ecNumber evidence="3">3.1.3.12</ecNumber>
    </recommendedName>
</protein>
<dbReference type="UniPathway" id="UPA00299"/>
<evidence type="ECO:0000256" key="1">
    <source>
        <dbReference type="ARBA" id="ARBA00005199"/>
    </source>
</evidence>
<dbReference type="NCBIfam" id="TIGR00685">
    <property type="entry name" value="T6PP"/>
    <property type="match status" value="1"/>
</dbReference>